<accession>A0A1Y1HKP7</accession>
<gene>
    <name evidence="2" type="ORF">KFL_000250515</name>
</gene>
<feature type="transmembrane region" description="Helical" evidence="1">
    <location>
        <begin position="291"/>
        <end position="316"/>
    </location>
</feature>
<evidence type="ECO:0000256" key="1">
    <source>
        <dbReference type="SAM" id="Phobius"/>
    </source>
</evidence>
<dbReference type="EMBL" id="DF236974">
    <property type="protein sequence ID" value="GAQ79175.1"/>
    <property type="molecule type" value="Genomic_DNA"/>
</dbReference>
<reference evidence="2 3" key="1">
    <citation type="journal article" date="2014" name="Nat. Commun.">
        <title>Klebsormidium flaccidum genome reveals primary factors for plant terrestrial adaptation.</title>
        <authorList>
            <person name="Hori K."/>
            <person name="Maruyama F."/>
            <person name="Fujisawa T."/>
            <person name="Togashi T."/>
            <person name="Yamamoto N."/>
            <person name="Seo M."/>
            <person name="Sato S."/>
            <person name="Yamada T."/>
            <person name="Mori H."/>
            <person name="Tajima N."/>
            <person name="Moriyama T."/>
            <person name="Ikeuchi M."/>
            <person name="Watanabe M."/>
            <person name="Wada H."/>
            <person name="Kobayashi K."/>
            <person name="Saito M."/>
            <person name="Masuda T."/>
            <person name="Sasaki-Sekimoto Y."/>
            <person name="Mashiguchi K."/>
            <person name="Awai K."/>
            <person name="Shimojima M."/>
            <person name="Masuda S."/>
            <person name="Iwai M."/>
            <person name="Nobusawa T."/>
            <person name="Narise T."/>
            <person name="Kondo S."/>
            <person name="Saito H."/>
            <person name="Sato R."/>
            <person name="Murakawa M."/>
            <person name="Ihara Y."/>
            <person name="Oshima-Yamada Y."/>
            <person name="Ohtaka K."/>
            <person name="Satoh M."/>
            <person name="Sonobe K."/>
            <person name="Ishii M."/>
            <person name="Ohtani R."/>
            <person name="Kanamori-Sato M."/>
            <person name="Honoki R."/>
            <person name="Miyazaki D."/>
            <person name="Mochizuki H."/>
            <person name="Umetsu J."/>
            <person name="Higashi K."/>
            <person name="Shibata D."/>
            <person name="Kamiya Y."/>
            <person name="Sato N."/>
            <person name="Nakamura Y."/>
            <person name="Tabata S."/>
            <person name="Ida S."/>
            <person name="Kurokawa K."/>
            <person name="Ohta H."/>
        </authorList>
    </citation>
    <scope>NUCLEOTIDE SEQUENCE [LARGE SCALE GENOMIC DNA]</scope>
    <source>
        <strain evidence="2 3">NIES-2285</strain>
    </source>
</reference>
<proteinExistence type="predicted"/>
<keyword evidence="1" id="KW-0812">Transmembrane</keyword>
<dbReference type="OMA" id="SAAYSWR"/>
<sequence length="369" mass="41215">MAPLTLRRLLTCAPPVLLGVICLLFRVVLLARFLRESPAESSSSSEHTVVTFHTHRFYPLRPIFGAAVNEPVGLLIVGELFLLLYVFAILAGVESCRMRAHKALKINAMHLLQSLAPAFTSCLAFCMVWLPYVLFSGGRERRAASAERNRLRPRMFDVWTQVTIFILAPSLLALVLIREQVFLGVLMAFSMILTAIFYGTSREYSPPSTATEMEEEAGLRYEVVVAFTLIWRLVTLVFIFNDPSLLSQPLALLMGRAGFGILETALLFFLKDLIGLTLCVTYFALLEDGPLVGLCMMVGTLSILGPAPTFAIYCTYRGRKIEDSMLDFTSCTVEIDSLTESVSTPGRLTTKPQHFLQVEGSERRRLWRS</sequence>
<keyword evidence="3" id="KW-1185">Reference proteome</keyword>
<dbReference type="AlphaFoldDB" id="A0A1Y1HKP7"/>
<feature type="transmembrane region" description="Helical" evidence="1">
    <location>
        <begin position="114"/>
        <end position="135"/>
    </location>
</feature>
<protein>
    <submittedName>
        <fullName evidence="2">Uncharacterized protein</fullName>
    </submittedName>
</protein>
<evidence type="ECO:0000313" key="2">
    <source>
        <dbReference type="EMBL" id="GAQ79175.1"/>
    </source>
</evidence>
<feature type="transmembrane region" description="Helical" evidence="1">
    <location>
        <begin position="158"/>
        <end position="176"/>
    </location>
</feature>
<feature type="transmembrane region" description="Helical" evidence="1">
    <location>
        <begin position="181"/>
        <end position="199"/>
    </location>
</feature>
<keyword evidence="1" id="KW-1133">Transmembrane helix</keyword>
<feature type="transmembrane region" description="Helical" evidence="1">
    <location>
        <begin position="12"/>
        <end position="34"/>
    </location>
</feature>
<evidence type="ECO:0000313" key="3">
    <source>
        <dbReference type="Proteomes" id="UP000054558"/>
    </source>
</evidence>
<organism evidence="2 3">
    <name type="scientific">Klebsormidium nitens</name>
    <name type="common">Green alga</name>
    <name type="synonym">Ulothrix nitens</name>
    <dbReference type="NCBI Taxonomy" id="105231"/>
    <lineage>
        <taxon>Eukaryota</taxon>
        <taxon>Viridiplantae</taxon>
        <taxon>Streptophyta</taxon>
        <taxon>Klebsormidiophyceae</taxon>
        <taxon>Klebsormidiales</taxon>
        <taxon>Klebsormidiaceae</taxon>
        <taxon>Klebsormidium</taxon>
    </lineage>
</organism>
<feature type="transmembrane region" description="Helical" evidence="1">
    <location>
        <begin position="261"/>
        <end position="285"/>
    </location>
</feature>
<feature type="transmembrane region" description="Helical" evidence="1">
    <location>
        <begin position="219"/>
        <end position="240"/>
    </location>
</feature>
<name>A0A1Y1HKP7_KLENI</name>
<dbReference type="Proteomes" id="UP000054558">
    <property type="component" value="Unassembled WGS sequence"/>
</dbReference>
<keyword evidence="1" id="KW-0472">Membrane</keyword>
<feature type="transmembrane region" description="Helical" evidence="1">
    <location>
        <begin position="72"/>
        <end position="93"/>
    </location>
</feature>